<reference evidence="1" key="2">
    <citation type="journal article" date="2022" name="New Phytol.">
        <title>Evolutionary transition to the ectomycorrhizal habit in the genomes of a hyperdiverse lineage of mushroom-forming fungi.</title>
        <authorList>
            <person name="Looney B."/>
            <person name="Miyauchi S."/>
            <person name="Morin E."/>
            <person name="Drula E."/>
            <person name="Courty P.E."/>
            <person name="Kohler A."/>
            <person name="Kuo A."/>
            <person name="LaButti K."/>
            <person name="Pangilinan J."/>
            <person name="Lipzen A."/>
            <person name="Riley R."/>
            <person name="Andreopoulos W."/>
            <person name="He G."/>
            <person name="Johnson J."/>
            <person name="Nolan M."/>
            <person name="Tritt A."/>
            <person name="Barry K.W."/>
            <person name="Grigoriev I.V."/>
            <person name="Nagy L.G."/>
            <person name="Hibbett D."/>
            <person name="Henrissat B."/>
            <person name="Matheny P.B."/>
            <person name="Labbe J."/>
            <person name="Martin F.M."/>
        </authorList>
    </citation>
    <scope>NUCLEOTIDE SEQUENCE</scope>
    <source>
        <strain evidence="1">HHB10654</strain>
    </source>
</reference>
<evidence type="ECO:0000313" key="2">
    <source>
        <dbReference type="Proteomes" id="UP000814140"/>
    </source>
</evidence>
<dbReference type="Proteomes" id="UP000814140">
    <property type="component" value="Unassembled WGS sequence"/>
</dbReference>
<proteinExistence type="predicted"/>
<dbReference type="EMBL" id="MU277210">
    <property type="protein sequence ID" value="KAI0061828.1"/>
    <property type="molecule type" value="Genomic_DNA"/>
</dbReference>
<organism evidence="1 2">
    <name type="scientific">Artomyces pyxidatus</name>
    <dbReference type="NCBI Taxonomy" id="48021"/>
    <lineage>
        <taxon>Eukaryota</taxon>
        <taxon>Fungi</taxon>
        <taxon>Dikarya</taxon>
        <taxon>Basidiomycota</taxon>
        <taxon>Agaricomycotina</taxon>
        <taxon>Agaricomycetes</taxon>
        <taxon>Russulales</taxon>
        <taxon>Auriscalpiaceae</taxon>
        <taxon>Artomyces</taxon>
    </lineage>
</organism>
<keyword evidence="2" id="KW-1185">Reference proteome</keyword>
<reference evidence="1" key="1">
    <citation type="submission" date="2021-03" db="EMBL/GenBank/DDBJ databases">
        <authorList>
            <consortium name="DOE Joint Genome Institute"/>
            <person name="Ahrendt S."/>
            <person name="Looney B.P."/>
            <person name="Miyauchi S."/>
            <person name="Morin E."/>
            <person name="Drula E."/>
            <person name="Courty P.E."/>
            <person name="Chicoki N."/>
            <person name="Fauchery L."/>
            <person name="Kohler A."/>
            <person name="Kuo A."/>
            <person name="Labutti K."/>
            <person name="Pangilinan J."/>
            <person name="Lipzen A."/>
            <person name="Riley R."/>
            <person name="Andreopoulos W."/>
            <person name="He G."/>
            <person name="Johnson J."/>
            <person name="Barry K.W."/>
            <person name="Grigoriev I.V."/>
            <person name="Nagy L."/>
            <person name="Hibbett D."/>
            <person name="Henrissat B."/>
            <person name="Matheny P.B."/>
            <person name="Labbe J."/>
            <person name="Martin F."/>
        </authorList>
    </citation>
    <scope>NUCLEOTIDE SEQUENCE</scope>
    <source>
        <strain evidence="1">HHB10654</strain>
    </source>
</reference>
<gene>
    <name evidence="1" type="ORF">BV25DRAFT_708044</name>
</gene>
<accession>A0ACB8SZ81</accession>
<protein>
    <submittedName>
        <fullName evidence="1">Uncharacterized protein</fullName>
    </submittedName>
</protein>
<comment type="caution">
    <text evidence="1">The sequence shown here is derived from an EMBL/GenBank/DDBJ whole genome shotgun (WGS) entry which is preliminary data.</text>
</comment>
<sequence length="385" mass="43126">MSGAQAGSWLKSPDPDVFWDGALQSRLISSSGNVAGHNLSTSSMTIHELDLEDAAMQRVQSALRFQRNYLLSVHRLPPEIVALTFSFYVDENRGELRDIKHVLGWIVITHVCRRWRQIALESAELWQQVTFELGDVWAEEMYRRSKGTALKVNSRRPLTERQHGLVAEHLHRTKALTLGAHAEPTPSSLLLSSDHPAPILKTLEIHELIRSEVTVLPLNRFGTFAPNLRHVEIHTRAKNLPWTSTLLTGLVTLKVESAGHKRDSMSVPSLNDVLSALEQMKALEFLDPTGDIFPRKASRAVDRTAKLPRLTTLKLNGPIRDCSSFLSHIKALACTMFCLALECSRASLAEVQNTFSVLTSWTKSTARSRVAPYDLRRTRFSISGI</sequence>
<evidence type="ECO:0000313" key="1">
    <source>
        <dbReference type="EMBL" id="KAI0061828.1"/>
    </source>
</evidence>
<name>A0ACB8SZ81_9AGAM</name>